<evidence type="ECO:0000313" key="7">
    <source>
        <dbReference type="Proteomes" id="UP000194127"/>
    </source>
</evidence>
<keyword evidence="2 5" id="KW-0812">Transmembrane</keyword>
<dbReference type="EC" id="2.1.1.100" evidence="5"/>
<evidence type="ECO:0000256" key="3">
    <source>
        <dbReference type="ARBA" id="ARBA00022989"/>
    </source>
</evidence>
<comment type="similarity">
    <text evidence="5">Belongs to the class VI-like SAM-binding methyltransferase superfamily. Isoprenylcysteine carboxyl methyltransferase family.</text>
</comment>
<evidence type="ECO:0000256" key="5">
    <source>
        <dbReference type="RuleBase" id="RU362022"/>
    </source>
</evidence>
<sequence length="240" mass="26456">MSVLKIPALAITALGIYSAFTPPQPKPKESDSQKNLGTLEKTLSPIFRLYAASFKVFLCSASIIEAAVVCANRYSAHATSQKILGLLIFGPASLASRIGYSTSFIVGCGLVTLGSYIRYRCYRALGKQFTLELNVSDNHKLITHGPYAYVRHPSYTSALAVFIGSGCCYGSPGSWFRECQIVDTTWGGVLIVAYALFVSVATVVITSRLVVEDQLLRERFKEQWDAWAQKVPYRLVPFLY</sequence>
<dbReference type="RefSeq" id="XP_024334143.1">
    <property type="nucleotide sequence ID" value="XM_024487140.1"/>
</dbReference>
<keyword evidence="5" id="KW-0808">Transferase</keyword>
<evidence type="ECO:0000256" key="1">
    <source>
        <dbReference type="ARBA" id="ARBA00004141"/>
    </source>
</evidence>
<keyword evidence="5" id="KW-0489">Methyltransferase</keyword>
<dbReference type="InterPro" id="IPR052527">
    <property type="entry name" value="Metal_cation-efflux_comp"/>
</dbReference>
<keyword evidence="7" id="KW-1185">Reference proteome</keyword>
<dbReference type="PANTHER" id="PTHR43847">
    <property type="entry name" value="BLL3993 PROTEIN"/>
    <property type="match status" value="1"/>
</dbReference>
<dbReference type="GO" id="GO:0004671">
    <property type="term" value="F:protein C-terminal S-isoprenylcysteine carboxyl O-methyltransferase activity"/>
    <property type="evidence" value="ECO:0007669"/>
    <property type="project" value="UniProtKB-EC"/>
</dbReference>
<keyword evidence="5" id="KW-0256">Endoplasmic reticulum</keyword>
<dbReference type="STRING" id="670580.A0A1X6MM41"/>
<dbReference type="AlphaFoldDB" id="A0A1X6MM41"/>
<dbReference type="OrthoDB" id="422086at2759"/>
<gene>
    <name evidence="6" type="ORF">POSPLADRAFT_1157170</name>
</gene>
<keyword evidence="5" id="KW-0949">S-adenosyl-L-methionine</keyword>
<accession>A0A1X6MM41</accession>
<comment type="catalytic activity">
    <reaction evidence="5">
        <text>[protein]-C-terminal S-[(2E,6E)-farnesyl]-L-cysteine + S-adenosyl-L-methionine = [protein]-C-terminal S-[(2E,6E)-farnesyl]-L-cysteine methyl ester + S-adenosyl-L-homocysteine</text>
        <dbReference type="Rhea" id="RHEA:21672"/>
        <dbReference type="Rhea" id="RHEA-COMP:12125"/>
        <dbReference type="Rhea" id="RHEA-COMP:12126"/>
        <dbReference type="ChEBI" id="CHEBI:57856"/>
        <dbReference type="ChEBI" id="CHEBI:59789"/>
        <dbReference type="ChEBI" id="CHEBI:90510"/>
        <dbReference type="ChEBI" id="CHEBI:90511"/>
        <dbReference type="EC" id="2.1.1.100"/>
    </reaction>
</comment>
<evidence type="ECO:0000256" key="4">
    <source>
        <dbReference type="ARBA" id="ARBA00023136"/>
    </source>
</evidence>
<dbReference type="Proteomes" id="UP000194127">
    <property type="component" value="Unassembled WGS sequence"/>
</dbReference>
<dbReference type="Gene3D" id="1.20.120.1630">
    <property type="match status" value="1"/>
</dbReference>
<keyword evidence="4 5" id="KW-0472">Membrane</keyword>
<proteinExistence type="inferred from homology"/>
<dbReference type="EMBL" id="KZ110608">
    <property type="protein sequence ID" value="OSX57349.1"/>
    <property type="molecule type" value="Genomic_DNA"/>
</dbReference>
<dbReference type="GO" id="GO:0032259">
    <property type="term" value="P:methylation"/>
    <property type="evidence" value="ECO:0007669"/>
    <property type="project" value="UniProtKB-KW"/>
</dbReference>
<dbReference type="InterPro" id="IPR007269">
    <property type="entry name" value="ICMT_MeTrfase"/>
</dbReference>
<reference evidence="6 7" key="1">
    <citation type="submission" date="2017-04" db="EMBL/GenBank/DDBJ databases">
        <title>Genome Sequence of the Model Brown-Rot Fungus Postia placenta SB12.</title>
        <authorList>
            <consortium name="DOE Joint Genome Institute"/>
            <person name="Gaskell J."/>
            <person name="Kersten P."/>
            <person name="Larrondo L.F."/>
            <person name="Canessa P."/>
            <person name="Martinez D."/>
            <person name="Hibbett D."/>
            <person name="Schmoll M."/>
            <person name="Kubicek C.P."/>
            <person name="Martinez A.T."/>
            <person name="Yadav J."/>
            <person name="Master E."/>
            <person name="Magnuson J.K."/>
            <person name="James T."/>
            <person name="Yaver D."/>
            <person name="Berka R."/>
            <person name="Labutti K."/>
            <person name="Lipzen A."/>
            <person name="Aerts A."/>
            <person name="Barry K."/>
            <person name="Henrissat B."/>
            <person name="Blanchette R."/>
            <person name="Grigoriev I."/>
            <person name="Cullen D."/>
        </authorList>
    </citation>
    <scope>NUCLEOTIDE SEQUENCE [LARGE SCALE GENOMIC DNA]</scope>
    <source>
        <strain evidence="6 7">MAD-698-R-SB12</strain>
    </source>
</reference>
<organism evidence="6 7">
    <name type="scientific">Postia placenta MAD-698-R-SB12</name>
    <dbReference type="NCBI Taxonomy" id="670580"/>
    <lineage>
        <taxon>Eukaryota</taxon>
        <taxon>Fungi</taxon>
        <taxon>Dikarya</taxon>
        <taxon>Basidiomycota</taxon>
        <taxon>Agaricomycotina</taxon>
        <taxon>Agaricomycetes</taxon>
        <taxon>Polyporales</taxon>
        <taxon>Adustoporiaceae</taxon>
        <taxon>Rhodonia</taxon>
    </lineage>
</organism>
<name>A0A1X6MM41_9APHY</name>
<dbReference type="GeneID" id="36332089"/>
<protein>
    <recommendedName>
        <fullName evidence="5">Protein-S-isoprenylcysteine O-methyltransferase</fullName>
        <ecNumber evidence="5">2.1.1.100</ecNumber>
    </recommendedName>
</protein>
<evidence type="ECO:0000256" key="2">
    <source>
        <dbReference type="ARBA" id="ARBA00022692"/>
    </source>
</evidence>
<dbReference type="Pfam" id="PF04140">
    <property type="entry name" value="ICMT"/>
    <property type="match status" value="1"/>
</dbReference>
<dbReference type="PANTHER" id="PTHR43847:SF1">
    <property type="entry name" value="BLL3993 PROTEIN"/>
    <property type="match status" value="1"/>
</dbReference>
<comment type="subcellular location">
    <subcellularLocation>
        <location evidence="5">Endoplasmic reticulum membrane</location>
        <topology evidence="5">Multi-pass membrane protein</topology>
    </subcellularLocation>
    <subcellularLocation>
        <location evidence="1">Membrane</location>
        <topology evidence="1">Multi-pass membrane protein</topology>
    </subcellularLocation>
</comment>
<comment type="caution">
    <text evidence="5">Lacks conserved residue(s) required for the propagation of feature annotation.</text>
</comment>
<feature type="transmembrane region" description="Helical" evidence="5">
    <location>
        <begin position="186"/>
        <end position="211"/>
    </location>
</feature>
<keyword evidence="3 5" id="KW-1133">Transmembrane helix</keyword>
<evidence type="ECO:0000313" key="6">
    <source>
        <dbReference type="EMBL" id="OSX57349.1"/>
    </source>
</evidence>
<dbReference type="GO" id="GO:0005789">
    <property type="term" value="C:endoplasmic reticulum membrane"/>
    <property type="evidence" value="ECO:0007669"/>
    <property type="project" value="UniProtKB-SubCell"/>
</dbReference>